<organism evidence="5">
    <name type="scientific">Caldilinea aerophila</name>
    <dbReference type="NCBI Taxonomy" id="133453"/>
    <lineage>
        <taxon>Bacteria</taxon>
        <taxon>Bacillati</taxon>
        <taxon>Chloroflexota</taxon>
        <taxon>Caldilineae</taxon>
        <taxon>Caldilineales</taxon>
        <taxon>Caldilineaceae</taxon>
        <taxon>Caldilinea</taxon>
    </lineage>
</organism>
<feature type="domain" description="Methyltransferase" evidence="4">
    <location>
        <begin position="60"/>
        <end position="154"/>
    </location>
</feature>
<evidence type="ECO:0000259" key="4">
    <source>
        <dbReference type="Pfam" id="PF13649"/>
    </source>
</evidence>
<dbReference type="InterPro" id="IPR041698">
    <property type="entry name" value="Methyltransf_25"/>
</dbReference>
<keyword evidence="3" id="KW-0949">S-adenosyl-L-methionine</keyword>
<dbReference type="AlphaFoldDB" id="A0A7C1JNM2"/>
<dbReference type="Gene3D" id="3.40.50.150">
    <property type="entry name" value="Vaccinia Virus protein VP39"/>
    <property type="match status" value="1"/>
</dbReference>
<dbReference type="PANTHER" id="PTHR43464:SF19">
    <property type="entry name" value="UBIQUINONE BIOSYNTHESIS O-METHYLTRANSFERASE, MITOCHONDRIAL"/>
    <property type="match status" value="1"/>
</dbReference>
<evidence type="ECO:0000256" key="2">
    <source>
        <dbReference type="ARBA" id="ARBA00022679"/>
    </source>
</evidence>
<dbReference type="Pfam" id="PF13649">
    <property type="entry name" value="Methyltransf_25"/>
    <property type="match status" value="1"/>
</dbReference>
<dbReference type="GO" id="GO:0008168">
    <property type="term" value="F:methyltransferase activity"/>
    <property type="evidence" value="ECO:0007669"/>
    <property type="project" value="UniProtKB-KW"/>
</dbReference>
<evidence type="ECO:0000313" key="5">
    <source>
        <dbReference type="EMBL" id="HDX33762.1"/>
    </source>
</evidence>
<gene>
    <name evidence="5" type="ORF">ENQ20_20115</name>
</gene>
<evidence type="ECO:0000256" key="1">
    <source>
        <dbReference type="ARBA" id="ARBA00022603"/>
    </source>
</evidence>
<proteinExistence type="predicted"/>
<dbReference type="EMBL" id="DSMG01000199">
    <property type="protein sequence ID" value="HDX33762.1"/>
    <property type="molecule type" value="Genomic_DNA"/>
</dbReference>
<evidence type="ECO:0000256" key="3">
    <source>
        <dbReference type="ARBA" id="ARBA00022691"/>
    </source>
</evidence>
<dbReference type="GO" id="GO:0032259">
    <property type="term" value="P:methylation"/>
    <property type="evidence" value="ECO:0007669"/>
    <property type="project" value="UniProtKB-KW"/>
</dbReference>
<dbReference type="CDD" id="cd02440">
    <property type="entry name" value="AdoMet_MTases"/>
    <property type="match status" value="1"/>
</dbReference>
<reference evidence="5" key="1">
    <citation type="journal article" date="2020" name="mSystems">
        <title>Genome- and Community-Level Interaction Insights into Carbon Utilization and Element Cycling Functions of Hydrothermarchaeota in Hydrothermal Sediment.</title>
        <authorList>
            <person name="Zhou Z."/>
            <person name="Liu Y."/>
            <person name="Xu W."/>
            <person name="Pan J."/>
            <person name="Luo Z.H."/>
            <person name="Li M."/>
        </authorList>
    </citation>
    <scope>NUCLEOTIDE SEQUENCE [LARGE SCALE GENOMIC DNA]</scope>
    <source>
        <strain evidence="5">SpSt-289</strain>
    </source>
</reference>
<keyword evidence="2 5" id="KW-0808">Transferase</keyword>
<sequence>MVDVDRTPLIEKPGSHEPIHSERYERILGCYLSGQVPWDHDEPPPEVLAYVPTLPVGRALDLGCGFGRGALFLAKLGWEVDAIDFISHAIEEAQRRAQQAGLAEKIHFHLAPVEQLDFLEGPYDFALDVGCAHSFTQEQLRRYHAGLMRLLRPGTVFLWFAHLNEEDAPPEQRRWLDEAQMRALFAEGFALERVEYGQTQVGDQPPWRSAWFWFRRTANGEFHPGDA</sequence>
<dbReference type="InterPro" id="IPR029063">
    <property type="entry name" value="SAM-dependent_MTases_sf"/>
</dbReference>
<dbReference type="PANTHER" id="PTHR43464">
    <property type="entry name" value="METHYLTRANSFERASE"/>
    <property type="match status" value="1"/>
</dbReference>
<keyword evidence="1 5" id="KW-0489">Methyltransferase</keyword>
<protein>
    <submittedName>
        <fullName evidence="5">Class I SAM-dependent methyltransferase</fullName>
    </submittedName>
</protein>
<accession>A0A7C1JNM2</accession>
<dbReference type="SUPFAM" id="SSF53335">
    <property type="entry name" value="S-adenosyl-L-methionine-dependent methyltransferases"/>
    <property type="match status" value="1"/>
</dbReference>
<name>A0A7C1JNM2_9CHLR</name>
<comment type="caution">
    <text evidence="5">The sequence shown here is derived from an EMBL/GenBank/DDBJ whole genome shotgun (WGS) entry which is preliminary data.</text>
</comment>